<dbReference type="Gene3D" id="3.50.50.60">
    <property type="entry name" value="FAD/NAD(P)-binding domain"/>
    <property type="match status" value="2"/>
</dbReference>
<dbReference type="PANTHER" id="PTHR11552">
    <property type="entry name" value="GLUCOSE-METHANOL-CHOLINE GMC OXIDOREDUCTASE"/>
    <property type="match status" value="1"/>
</dbReference>
<name>A0A8H7HLT7_9AGAM</name>
<organism evidence="8 9">
    <name type="scientific">Rhizoctonia solani</name>
    <dbReference type="NCBI Taxonomy" id="456999"/>
    <lineage>
        <taxon>Eukaryota</taxon>
        <taxon>Fungi</taxon>
        <taxon>Dikarya</taxon>
        <taxon>Basidiomycota</taxon>
        <taxon>Agaricomycotina</taxon>
        <taxon>Agaricomycetes</taxon>
        <taxon>Cantharellales</taxon>
        <taxon>Ceratobasidiaceae</taxon>
        <taxon>Rhizoctonia</taxon>
    </lineage>
</organism>
<dbReference type="Pfam" id="PF05199">
    <property type="entry name" value="GMC_oxred_C"/>
    <property type="match status" value="1"/>
</dbReference>
<evidence type="ECO:0000313" key="9">
    <source>
        <dbReference type="Proteomes" id="UP000602905"/>
    </source>
</evidence>
<feature type="domain" description="Glucose-methanol-choline oxidoreductase C-terminal" evidence="7">
    <location>
        <begin position="269"/>
        <end position="393"/>
    </location>
</feature>
<dbReference type="InterPro" id="IPR007867">
    <property type="entry name" value="GMC_OxRtase_C"/>
</dbReference>
<dbReference type="Gene3D" id="4.10.450.10">
    <property type="entry name" value="Glucose Oxidase, domain 2"/>
    <property type="match status" value="1"/>
</dbReference>
<sequence>MTSVFEMDSTDLLRSEGALIKLNMESDLIWRWYYAILWEIASVFLRLSLLTLTTNTSWIVCDALASLQCASSRANTYKSAAHRPNLVVLTEAQAIKIEFDHSAQDVTARGVSFQLKCRSFTAKARKEVVLSAGQLIMAYDTNCQSSVVRVLKVYSMNGSLHENSQKTYDGPLTASSSMLSCIDFYYLASSSKVAHMHRSLSEDVKKEKPKKMGSVEIIPHLGKHTIRRSAKSLAECVTLSGHFELGPAKANTSYISVIMCIQHPFSGVNIYLNTSDPLSPSAIDPNYLSKQIDQSILVESVKFADKIAKAETLAAMLVARQDPSADIKSDEDITKWVKGNIRTLHSPIGTAATVHKSVGGVVDEKLKVYGTNNLQMVDASVIPTHLASHRTVYGVAEKAADIIKSDWGF</sequence>
<keyword evidence="5" id="KW-0274">FAD</keyword>
<dbReference type="PANTHER" id="PTHR11552:SF201">
    <property type="entry name" value="GLUCOSE-METHANOL-CHOLINE OXIDOREDUCTASE N-TERMINAL DOMAIN-CONTAINING PROTEIN"/>
    <property type="match status" value="1"/>
</dbReference>
<reference evidence="8" key="1">
    <citation type="submission" date="2020-09" db="EMBL/GenBank/DDBJ databases">
        <title>Comparative genome analyses of four rice-infecting Rhizoctonia solani isolates reveal extensive enrichment of homogalacturonan modification genes.</title>
        <authorList>
            <person name="Lee D.-Y."/>
            <person name="Jeon J."/>
            <person name="Kim K.-T."/>
            <person name="Cheong K."/>
            <person name="Song H."/>
            <person name="Choi G."/>
            <person name="Ko J."/>
            <person name="Opiyo S.O."/>
            <person name="Zuo S."/>
            <person name="Madhav S."/>
            <person name="Lee Y.-H."/>
            <person name="Wang G.-L."/>
        </authorList>
    </citation>
    <scope>NUCLEOTIDE SEQUENCE</scope>
    <source>
        <strain evidence="8">AG1-IA WGL</strain>
    </source>
</reference>
<evidence type="ECO:0000256" key="2">
    <source>
        <dbReference type="ARBA" id="ARBA00010790"/>
    </source>
</evidence>
<dbReference type="Proteomes" id="UP000602905">
    <property type="component" value="Unassembled WGS sequence"/>
</dbReference>
<dbReference type="EMBL" id="JACYCD010000558">
    <property type="protein sequence ID" value="KAF8691628.1"/>
    <property type="molecule type" value="Genomic_DNA"/>
</dbReference>
<dbReference type="InterPro" id="IPR036188">
    <property type="entry name" value="FAD/NAD-bd_sf"/>
</dbReference>
<evidence type="ECO:0000256" key="5">
    <source>
        <dbReference type="ARBA" id="ARBA00022827"/>
    </source>
</evidence>
<dbReference type="InterPro" id="IPR027424">
    <property type="entry name" value="Glucose_Oxidase_domain_2"/>
</dbReference>
<dbReference type="AlphaFoldDB" id="A0A8H7HLT7"/>
<keyword evidence="3" id="KW-0285">Flavoprotein</keyword>
<comment type="cofactor">
    <cofactor evidence="1">
        <name>FAD</name>
        <dbReference type="ChEBI" id="CHEBI:57692"/>
    </cofactor>
</comment>
<dbReference type="OrthoDB" id="269227at2759"/>
<evidence type="ECO:0000256" key="1">
    <source>
        <dbReference type="ARBA" id="ARBA00001974"/>
    </source>
</evidence>
<evidence type="ECO:0000313" key="8">
    <source>
        <dbReference type="EMBL" id="KAF8691628.1"/>
    </source>
</evidence>
<dbReference type="Gene3D" id="3.30.560.10">
    <property type="entry name" value="Glucose Oxidase, domain 3"/>
    <property type="match status" value="1"/>
</dbReference>
<protein>
    <submittedName>
        <fullName evidence="8">GMC oxidoreductase</fullName>
    </submittedName>
</protein>
<dbReference type="GO" id="GO:0050660">
    <property type="term" value="F:flavin adenine dinucleotide binding"/>
    <property type="evidence" value="ECO:0007669"/>
    <property type="project" value="InterPro"/>
</dbReference>
<comment type="similarity">
    <text evidence="2">Belongs to the GMC oxidoreductase family.</text>
</comment>
<accession>A0A8H7HLT7</accession>
<dbReference type="GO" id="GO:0016614">
    <property type="term" value="F:oxidoreductase activity, acting on CH-OH group of donors"/>
    <property type="evidence" value="ECO:0007669"/>
    <property type="project" value="InterPro"/>
</dbReference>
<evidence type="ECO:0000256" key="4">
    <source>
        <dbReference type="ARBA" id="ARBA00022729"/>
    </source>
</evidence>
<keyword evidence="6" id="KW-0560">Oxidoreductase</keyword>
<evidence type="ECO:0000256" key="6">
    <source>
        <dbReference type="ARBA" id="ARBA00023002"/>
    </source>
</evidence>
<evidence type="ECO:0000259" key="7">
    <source>
        <dbReference type="Pfam" id="PF05199"/>
    </source>
</evidence>
<gene>
    <name evidence="8" type="ORF">RHS03_08739</name>
</gene>
<keyword evidence="4" id="KW-0732">Signal</keyword>
<dbReference type="SUPFAM" id="SSF54373">
    <property type="entry name" value="FAD-linked reductases, C-terminal domain"/>
    <property type="match status" value="1"/>
</dbReference>
<evidence type="ECO:0000256" key="3">
    <source>
        <dbReference type="ARBA" id="ARBA00022630"/>
    </source>
</evidence>
<comment type="caution">
    <text evidence="8">The sequence shown here is derived from an EMBL/GenBank/DDBJ whole genome shotgun (WGS) entry which is preliminary data.</text>
</comment>
<proteinExistence type="inferred from homology"/>
<dbReference type="SUPFAM" id="SSF51905">
    <property type="entry name" value="FAD/NAD(P)-binding domain"/>
    <property type="match status" value="1"/>
</dbReference>
<feature type="non-terminal residue" evidence="8">
    <location>
        <position position="1"/>
    </location>
</feature>
<dbReference type="InterPro" id="IPR012132">
    <property type="entry name" value="GMC_OxRdtase"/>
</dbReference>